<feature type="compositionally biased region" description="Low complexity" evidence="1">
    <location>
        <begin position="391"/>
        <end position="405"/>
    </location>
</feature>
<gene>
    <name evidence="3" type="ORF">GGR47_000890</name>
</gene>
<dbReference type="EMBL" id="JACIDB010000001">
    <property type="protein sequence ID" value="MBB3874674.1"/>
    <property type="molecule type" value="Genomic_DNA"/>
</dbReference>
<dbReference type="InterPro" id="IPR003593">
    <property type="entry name" value="AAA+_ATPase"/>
</dbReference>
<evidence type="ECO:0000313" key="4">
    <source>
        <dbReference type="Proteomes" id="UP000528945"/>
    </source>
</evidence>
<organism evidence="3 4">
    <name type="scientific">Sphingomonas aquatilis</name>
    <dbReference type="NCBI Taxonomy" id="93063"/>
    <lineage>
        <taxon>Bacteria</taxon>
        <taxon>Pseudomonadati</taxon>
        <taxon>Pseudomonadota</taxon>
        <taxon>Alphaproteobacteria</taxon>
        <taxon>Sphingomonadales</taxon>
        <taxon>Sphingomonadaceae</taxon>
        <taxon>Sphingomonas</taxon>
    </lineage>
</organism>
<dbReference type="GO" id="GO:0016887">
    <property type="term" value="F:ATP hydrolysis activity"/>
    <property type="evidence" value="ECO:0007669"/>
    <property type="project" value="InterPro"/>
</dbReference>
<dbReference type="Gene3D" id="3.40.50.300">
    <property type="entry name" value="P-loop containing nucleotide triphosphate hydrolases"/>
    <property type="match status" value="1"/>
</dbReference>
<dbReference type="InterPro" id="IPR049945">
    <property type="entry name" value="AAA_22"/>
</dbReference>
<dbReference type="PANTHER" id="PTHR35894:SF5">
    <property type="entry name" value="MU-LIKE PROPHAGE FLUMU DNA TRANSPOSITION PROTEIN B"/>
    <property type="match status" value="1"/>
</dbReference>
<feature type="compositionally biased region" description="Acidic residues" evidence="1">
    <location>
        <begin position="372"/>
        <end position="387"/>
    </location>
</feature>
<dbReference type="Proteomes" id="UP000528945">
    <property type="component" value="Unassembled WGS sequence"/>
</dbReference>
<evidence type="ECO:0000256" key="1">
    <source>
        <dbReference type="SAM" id="MobiDB-lite"/>
    </source>
</evidence>
<proteinExistence type="predicted"/>
<dbReference type="RefSeq" id="WP_147034978.1">
    <property type="nucleotide sequence ID" value="NZ_JACIDB010000001.1"/>
</dbReference>
<dbReference type="Pfam" id="PF13401">
    <property type="entry name" value="AAA_22"/>
    <property type="match status" value="1"/>
</dbReference>
<sequence>MYEDHFGLTGRPFQLTPDARFWYETATHRKAMAYLGYGIAQGEGFIVVTGDIGAGKTTLVGHLTGLLDPAALNVITIVSTAIAADDLLRVVATGLGVDPANLTKAQLLTAIERGLHAVKRSGRRTLLIVDEVQALPVDSLEELRMLSNFQAGGHALLQILLLGQPEFRERLQGSERLEQLRQRVIAIHHLDPMEPHEVADYVAHRLSVVGWQGRPDFADDAFETLYRGSGGVPRRLNQLAARVMLAAALEGHELIDGRLVRQVVRDLEADLPASFTPTVVQPAPEPEPLAETAVTAEPVAIEPAVVTVEVEPETAIEEPAIEDVTPIRRFVPRTPQWLEPVADAPRDPLPIVAEPVVQFVEESAFAPIVADASDDVTSEPLVEETTTEDTPVAAEPEPQAAPAAPASSDAECIAALEARIAQQEEALRRVLTLLVDWVEADRSEAAATAMVAGVADLHHGHDAVPIRSPAAWDHAA</sequence>
<protein>
    <submittedName>
        <fullName evidence="3">Secretion ATPase (PEP-CTERM system associated)</fullName>
    </submittedName>
</protein>
<dbReference type="AlphaFoldDB" id="A0AAW3TPY4"/>
<dbReference type="SUPFAM" id="SSF52540">
    <property type="entry name" value="P-loop containing nucleoside triphosphate hydrolases"/>
    <property type="match status" value="1"/>
</dbReference>
<dbReference type="SMART" id="SM00382">
    <property type="entry name" value="AAA"/>
    <property type="match status" value="1"/>
</dbReference>
<evidence type="ECO:0000259" key="2">
    <source>
        <dbReference type="SMART" id="SM00382"/>
    </source>
</evidence>
<dbReference type="InterPro" id="IPR052026">
    <property type="entry name" value="ExeA_AAA_ATPase_DNA-bind"/>
</dbReference>
<evidence type="ECO:0000313" key="3">
    <source>
        <dbReference type="EMBL" id="MBB3874674.1"/>
    </source>
</evidence>
<accession>A0AAW3TPY4</accession>
<feature type="domain" description="AAA+ ATPase" evidence="2">
    <location>
        <begin position="42"/>
        <end position="216"/>
    </location>
</feature>
<name>A0AAW3TPY4_9SPHN</name>
<dbReference type="PANTHER" id="PTHR35894">
    <property type="entry name" value="GENERAL SECRETION PATHWAY PROTEIN A-RELATED"/>
    <property type="match status" value="1"/>
</dbReference>
<dbReference type="InterPro" id="IPR027417">
    <property type="entry name" value="P-loop_NTPase"/>
</dbReference>
<keyword evidence="4" id="KW-1185">Reference proteome</keyword>
<feature type="region of interest" description="Disordered" evidence="1">
    <location>
        <begin position="370"/>
        <end position="405"/>
    </location>
</feature>
<reference evidence="3 4" key="1">
    <citation type="submission" date="2020-08" db="EMBL/GenBank/DDBJ databases">
        <title>Genomic Encyclopedia of Type Strains, Phase IV (KMG-IV): sequencing the most valuable type-strain genomes for metagenomic binning, comparative biology and taxonomic classification.</title>
        <authorList>
            <person name="Goeker M."/>
        </authorList>
    </citation>
    <scope>NUCLEOTIDE SEQUENCE [LARGE SCALE GENOMIC DNA]</scope>
    <source>
        <strain evidence="3 4">DSM 15581</strain>
    </source>
</reference>
<comment type="caution">
    <text evidence="3">The sequence shown here is derived from an EMBL/GenBank/DDBJ whole genome shotgun (WGS) entry which is preliminary data.</text>
</comment>